<protein>
    <recommendedName>
        <fullName evidence="2">histidine kinase</fullName>
        <ecNumber evidence="2">2.7.13.3</ecNumber>
    </recommendedName>
</protein>
<dbReference type="GO" id="GO:0000155">
    <property type="term" value="F:phosphorelay sensor kinase activity"/>
    <property type="evidence" value="ECO:0007669"/>
    <property type="project" value="InterPro"/>
</dbReference>
<dbReference type="SUPFAM" id="SSF55874">
    <property type="entry name" value="ATPase domain of HSP90 chaperone/DNA topoisomerase II/histidine kinase"/>
    <property type="match status" value="1"/>
</dbReference>
<keyword evidence="4" id="KW-1133">Transmembrane helix</keyword>
<dbReference type="Pfam" id="PF00512">
    <property type="entry name" value="HisKA"/>
    <property type="match status" value="1"/>
</dbReference>
<dbReference type="Proteomes" id="UP000649604">
    <property type="component" value="Unassembled WGS sequence"/>
</dbReference>
<dbReference type="InterPro" id="IPR003661">
    <property type="entry name" value="HisK_dim/P_dom"/>
</dbReference>
<dbReference type="SUPFAM" id="SSF47384">
    <property type="entry name" value="Homodimeric domain of signal transducing histidine kinase"/>
    <property type="match status" value="1"/>
</dbReference>
<dbReference type="SMART" id="SM00388">
    <property type="entry name" value="HisKA"/>
    <property type="match status" value="1"/>
</dbReference>
<evidence type="ECO:0000256" key="1">
    <source>
        <dbReference type="ARBA" id="ARBA00000085"/>
    </source>
</evidence>
<dbReference type="CDD" id="cd00082">
    <property type="entry name" value="HisKA"/>
    <property type="match status" value="1"/>
</dbReference>
<evidence type="ECO:0000259" key="5">
    <source>
        <dbReference type="PROSITE" id="PS50109"/>
    </source>
</evidence>
<proteinExistence type="predicted"/>
<dbReference type="InterPro" id="IPR003594">
    <property type="entry name" value="HATPase_dom"/>
</dbReference>
<dbReference type="InterPro" id="IPR004358">
    <property type="entry name" value="Sig_transdc_His_kin-like_C"/>
</dbReference>
<keyword evidence="3" id="KW-0597">Phosphoprotein</keyword>
<feature type="transmembrane region" description="Helical" evidence="4">
    <location>
        <begin position="28"/>
        <end position="50"/>
    </location>
</feature>
<evidence type="ECO:0000313" key="6">
    <source>
        <dbReference type="EMBL" id="MBD3323425.1"/>
    </source>
</evidence>
<dbReference type="InterPro" id="IPR005467">
    <property type="entry name" value="His_kinase_dom"/>
</dbReference>
<dbReference type="EC" id="2.7.13.3" evidence="2"/>
<dbReference type="AlphaFoldDB" id="A0A9D5JSR4"/>
<dbReference type="PANTHER" id="PTHR43065:SF42">
    <property type="entry name" value="TWO-COMPONENT SENSOR PPRA"/>
    <property type="match status" value="1"/>
</dbReference>
<evidence type="ECO:0000256" key="4">
    <source>
        <dbReference type="SAM" id="Phobius"/>
    </source>
</evidence>
<comment type="catalytic activity">
    <reaction evidence="1">
        <text>ATP + protein L-histidine = ADP + protein N-phospho-L-histidine.</text>
        <dbReference type="EC" id="2.7.13.3"/>
    </reaction>
</comment>
<evidence type="ECO:0000313" key="7">
    <source>
        <dbReference type="Proteomes" id="UP000649604"/>
    </source>
</evidence>
<dbReference type="PANTHER" id="PTHR43065">
    <property type="entry name" value="SENSOR HISTIDINE KINASE"/>
    <property type="match status" value="1"/>
</dbReference>
<keyword evidence="4" id="KW-0812">Transmembrane</keyword>
<organism evidence="6 7">
    <name type="scientific">candidate division KSB3 bacterium</name>
    <dbReference type="NCBI Taxonomy" id="2044937"/>
    <lineage>
        <taxon>Bacteria</taxon>
        <taxon>candidate division KSB3</taxon>
    </lineage>
</organism>
<dbReference type="Pfam" id="PF02518">
    <property type="entry name" value="HATPase_c"/>
    <property type="match status" value="1"/>
</dbReference>
<dbReference type="InterPro" id="IPR036097">
    <property type="entry name" value="HisK_dim/P_sf"/>
</dbReference>
<dbReference type="SMART" id="SM00387">
    <property type="entry name" value="HATPase_c"/>
    <property type="match status" value="1"/>
</dbReference>
<keyword evidence="4" id="KW-0472">Membrane</keyword>
<dbReference type="PRINTS" id="PR00344">
    <property type="entry name" value="BCTRLSENSOR"/>
</dbReference>
<accession>A0A9D5JSR4</accession>
<dbReference type="PROSITE" id="PS50109">
    <property type="entry name" value="HIS_KIN"/>
    <property type="match status" value="1"/>
</dbReference>
<name>A0A9D5JSR4_9BACT</name>
<evidence type="ECO:0000256" key="3">
    <source>
        <dbReference type="ARBA" id="ARBA00022553"/>
    </source>
</evidence>
<feature type="domain" description="Histidine kinase" evidence="5">
    <location>
        <begin position="207"/>
        <end position="419"/>
    </location>
</feature>
<sequence length="422" mass="47342">MTTDDKRTTHKPTSSASFKRLEDCIRHLWRLSGIMLIIIAILPTSLYFYMSMTALHERARVYASQLGFFLGTRLENPDPFFANFSSRIWEVMKNDKVTSVQLLGSDGEEVFQIGEPQQQIYIMTVRVQDFPPEHFVKTIILQHDVRPLFLKAARVFGVHLIVAFVLTLLVYIIPIRALQQAVAHVKAAHDQIIHTDKLRAIGEVYASLTHEINNPLSILLTRVKLLITSAETQHLSSPVVRDLQVIERHGTRIAGIIRQLLTFARKTPLEFERIDLNEVLKDAVMLVRKPFAKEGVQIVMRLTPDAPLISGSHNHLQQVVLNLLNNARDAMPQGGTLSIRTVAAADEVLAEIQDTGTGIPPEHLEKIFEPFFTTKKVGKGTGLGLSVSYGILRDHGGEIEVESTPGSGTTFQIRFPRQEVTQ</sequence>
<comment type="caution">
    <text evidence="6">The sequence shown here is derived from an EMBL/GenBank/DDBJ whole genome shotgun (WGS) entry which is preliminary data.</text>
</comment>
<evidence type="ECO:0000256" key="2">
    <source>
        <dbReference type="ARBA" id="ARBA00012438"/>
    </source>
</evidence>
<reference evidence="6" key="1">
    <citation type="submission" date="2019-11" db="EMBL/GenBank/DDBJ databases">
        <title>Microbial mats filling the niche in hypersaline microbial mats.</title>
        <authorList>
            <person name="Wong H.L."/>
            <person name="Macleod F.I."/>
            <person name="White R.A. III"/>
            <person name="Burns B.P."/>
        </authorList>
    </citation>
    <scope>NUCLEOTIDE SEQUENCE</scope>
    <source>
        <strain evidence="6">Rbin_158</strain>
    </source>
</reference>
<dbReference type="EMBL" id="WJJP01000075">
    <property type="protein sequence ID" value="MBD3323425.1"/>
    <property type="molecule type" value="Genomic_DNA"/>
</dbReference>
<dbReference type="InterPro" id="IPR036890">
    <property type="entry name" value="HATPase_C_sf"/>
</dbReference>
<gene>
    <name evidence="6" type="ORF">GF339_02505</name>
</gene>
<dbReference type="Gene3D" id="1.10.287.130">
    <property type="match status" value="1"/>
</dbReference>
<feature type="transmembrane region" description="Helical" evidence="4">
    <location>
        <begin position="155"/>
        <end position="173"/>
    </location>
</feature>
<dbReference type="Gene3D" id="3.30.565.10">
    <property type="entry name" value="Histidine kinase-like ATPase, C-terminal domain"/>
    <property type="match status" value="1"/>
</dbReference>